<dbReference type="InterPro" id="IPR053724">
    <property type="entry name" value="OMP_A26_sf"/>
</dbReference>
<keyword evidence="3" id="KW-1185">Reference proteome</keyword>
<dbReference type="GO" id="GO:0004190">
    <property type="term" value="F:aspartic-type endopeptidase activity"/>
    <property type="evidence" value="ECO:0007669"/>
    <property type="project" value="InterPro"/>
</dbReference>
<dbReference type="STRING" id="330214.NIDE1793"/>
<evidence type="ECO:0000313" key="2">
    <source>
        <dbReference type="EMBL" id="CBK41522.1"/>
    </source>
</evidence>
<dbReference type="EMBL" id="FP929003">
    <property type="protein sequence ID" value="CBK41522.1"/>
    <property type="molecule type" value="Genomic_DNA"/>
</dbReference>
<feature type="chain" id="PRO_5003119870" description="Protochlamydia outer membrane protein domain-containing protein" evidence="1">
    <location>
        <begin position="24"/>
        <end position="343"/>
    </location>
</feature>
<dbReference type="TCDB" id="1.B.72.2.1">
    <property type="family name" value="the protochlamydial outer membrane porin (poms/t) family"/>
</dbReference>
<keyword evidence="1" id="KW-0732">Signal</keyword>
<dbReference type="Gene3D" id="2.40.128.90">
    <property type="entry name" value="OMPT-like"/>
    <property type="match status" value="1"/>
</dbReference>
<evidence type="ECO:0008006" key="4">
    <source>
        <dbReference type="Google" id="ProtNLM"/>
    </source>
</evidence>
<evidence type="ECO:0000313" key="3">
    <source>
        <dbReference type="Proteomes" id="UP000001660"/>
    </source>
</evidence>
<dbReference type="InterPro" id="IPR020080">
    <property type="entry name" value="OM_adhesin/peptidase_omptin"/>
</dbReference>
<accession>D8PE63</accession>
<evidence type="ECO:0000256" key="1">
    <source>
        <dbReference type="SAM" id="SignalP"/>
    </source>
</evidence>
<dbReference type="AlphaFoldDB" id="D8PE63"/>
<proteinExistence type="predicted"/>
<dbReference type="SUPFAM" id="SSF69917">
    <property type="entry name" value="OMPT-like"/>
    <property type="match status" value="1"/>
</dbReference>
<dbReference type="eggNOG" id="COG4571">
    <property type="taxonomic scope" value="Bacteria"/>
</dbReference>
<organism evidence="2 3">
    <name type="scientific">Nitrospira defluvii</name>
    <dbReference type="NCBI Taxonomy" id="330214"/>
    <lineage>
        <taxon>Bacteria</taxon>
        <taxon>Pseudomonadati</taxon>
        <taxon>Nitrospirota</taxon>
        <taxon>Nitrospiria</taxon>
        <taxon>Nitrospirales</taxon>
        <taxon>Nitrospiraceae</taxon>
        <taxon>Nitrospira</taxon>
    </lineage>
</organism>
<name>D8PE63_9BACT</name>
<sequence>MVSLRRLVCAVCACLAGFGALPAAGEVAPAQSSSIARVDIGVSEWFSQGETVWSHNASGLDANLGNPSSKLKYKDTGTNVTEISGRVQLKNKIFFRGAFGYGSIGGGRLTDDDFLSAQGAAAQGATVSGEHRFSRTFSDIGGDNLWYLNGDVGATTFTFPEHKGTLAMFVGLQYWRERHVANGVTQAECTTASSPSPDFRCSPAGTVRFRNQEVITNTSTWVSGRFGGEVEYRVDKRISIEAKIAMLLSYLNNEDVHHLRTDLAQDPSFRMTGLGLGTNSDINLRIRIWDRLYLTGGYRVFWNRVLVGDQWKLYGSDGSSATASLNQFQTLRHGPTIGLTYSF</sequence>
<feature type="signal peptide" evidence="1">
    <location>
        <begin position="1"/>
        <end position="23"/>
    </location>
</feature>
<reference evidence="2 3" key="1">
    <citation type="journal article" date="2010" name="Proc. Natl. Acad. Sci. U.S.A.">
        <title>A Nitrospira metagenome illuminates the physiology and evolution of globally important nitrite-oxidizing bacteria.</title>
        <authorList>
            <person name="Lucker S."/>
            <person name="Wagner M."/>
            <person name="Maixner F."/>
            <person name="Pelletier E."/>
            <person name="Koch H."/>
            <person name="Vacherie B."/>
            <person name="Rattei T."/>
            <person name="Sinninghe Damste J."/>
            <person name="Spieck E."/>
            <person name="Le Paslier D."/>
            <person name="Daims H."/>
        </authorList>
    </citation>
    <scope>NUCLEOTIDE SEQUENCE [LARGE SCALE GENOMIC DNA]</scope>
</reference>
<gene>
    <name evidence="2" type="ORF">NIDE1793</name>
</gene>
<dbReference type="HOGENOM" id="CLU_884733_0_0_0"/>
<dbReference type="Proteomes" id="UP000001660">
    <property type="component" value="Chromosome"/>
</dbReference>
<protein>
    <recommendedName>
        <fullName evidence="4">Protochlamydia outer membrane protein domain-containing protein</fullName>
    </recommendedName>
</protein>
<dbReference type="KEGG" id="nde:NIDE1793"/>